<feature type="active site" evidence="9 10">
    <location>
        <position position="162"/>
    </location>
</feature>
<dbReference type="Proteomes" id="UP000315648">
    <property type="component" value="Unassembled WGS sequence"/>
</dbReference>
<evidence type="ECO:0000256" key="9">
    <source>
        <dbReference type="HAMAP-Rule" id="MF_00595"/>
    </source>
</evidence>
<comment type="similarity">
    <text evidence="2 9">Belongs to the PEPCase type 1 family.</text>
</comment>
<dbReference type="GO" id="GO:0006099">
    <property type="term" value="P:tricarboxylic acid cycle"/>
    <property type="evidence" value="ECO:0007669"/>
    <property type="project" value="InterPro"/>
</dbReference>
<gene>
    <name evidence="9" type="primary">ppc</name>
    <name evidence="11" type="ORF">FPL22_05535</name>
</gene>
<dbReference type="Gene3D" id="1.20.1440.90">
    <property type="entry name" value="Phosphoenolpyruvate/pyruvate domain"/>
    <property type="match status" value="1"/>
</dbReference>
<dbReference type="PROSITE" id="PS00781">
    <property type="entry name" value="PEPCASE_1"/>
    <property type="match status" value="1"/>
</dbReference>
<dbReference type="InterPro" id="IPR015813">
    <property type="entry name" value="Pyrv/PenolPyrv_kinase-like_dom"/>
</dbReference>
<evidence type="ECO:0000256" key="7">
    <source>
        <dbReference type="ARBA" id="ARBA00023300"/>
    </source>
</evidence>
<dbReference type="InterPro" id="IPR021135">
    <property type="entry name" value="PEP_COase"/>
</dbReference>
<comment type="cofactor">
    <cofactor evidence="9">
        <name>Mg(2+)</name>
        <dbReference type="ChEBI" id="CHEBI:18420"/>
    </cofactor>
</comment>
<reference evidence="11 12" key="1">
    <citation type="submission" date="2019-07" db="EMBL/GenBank/DDBJ databases">
        <title>Description of 53C-WASEF.</title>
        <authorList>
            <person name="Pitt A."/>
            <person name="Hahn M.W."/>
        </authorList>
    </citation>
    <scope>NUCLEOTIDE SEQUENCE [LARGE SCALE GENOMIC DNA]</scope>
    <source>
        <strain evidence="11 12">53C-WASEF</strain>
    </source>
</reference>
<dbReference type="RefSeq" id="WP_144229111.1">
    <property type="nucleotide sequence ID" value="NZ_CBCRVV010000002.1"/>
</dbReference>
<evidence type="ECO:0000256" key="2">
    <source>
        <dbReference type="ARBA" id="ARBA00008346"/>
    </source>
</evidence>
<evidence type="ECO:0000256" key="4">
    <source>
        <dbReference type="ARBA" id="ARBA00022419"/>
    </source>
</evidence>
<dbReference type="GO" id="GO:0000287">
    <property type="term" value="F:magnesium ion binding"/>
    <property type="evidence" value="ECO:0007669"/>
    <property type="project" value="UniProtKB-UniRule"/>
</dbReference>
<organism evidence="11 12">
    <name type="scientific">Rariglobus hedericola</name>
    <dbReference type="NCBI Taxonomy" id="2597822"/>
    <lineage>
        <taxon>Bacteria</taxon>
        <taxon>Pseudomonadati</taxon>
        <taxon>Verrucomicrobiota</taxon>
        <taxon>Opitutia</taxon>
        <taxon>Opitutales</taxon>
        <taxon>Opitutaceae</taxon>
        <taxon>Rariglobus</taxon>
    </lineage>
</organism>
<dbReference type="PANTHER" id="PTHR30523">
    <property type="entry name" value="PHOSPHOENOLPYRUVATE CARBOXYLASE"/>
    <property type="match status" value="1"/>
</dbReference>
<evidence type="ECO:0000313" key="11">
    <source>
        <dbReference type="EMBL" id="TSJ78770.1"/>
    </source>
</evidence>
<evidence type="ECO:0000256" key="8">
    <source>
        <dbReference type="ARBA" id="ARBA00048995"/>
    </source>
</evidence>
<dbReference type="GO" id="GO:0005829">
    <property type="term" value="C:cytosol"/>
    <property type="evidence" value="ECO:0007669"/>
    <property type="project" value="TreeGrafter"/>
</dbReference>
<dbReference type="HAMAP" id="MF_00595">
    <property type="entry name" value="PEPcase_type1"/>
    <property type="match status" value="1"/>
</dbReference>
<dbReference type="EMBL" id="VMBG01000001">
    <property type="protein sequence ID" value="TSJ78770.1"/>
    <property type="molecule type" value="Genomic_DNA"/>
</dbReference>
<keyword evidence="12" id="KW-1185">Reference proteome</keyword>
<evidence type="ECO:0000256" key="6">
    <source>
        <dbReference type="ARBA" id="ARBA00023239"/>
    </source>
</evidence>
<dbReference type="InterPro" id="IPR022805">
    <property type="entry name" value="PEP_COase_bac/pln-type"/>
</dbReference>
<evidence type="ECO:0000256" key="10">
    <source>
        <dbReference type="PROSITE-ProRule" id="PRU10111"/>
    </source>
</evidence>
<keyword evidence="11" id="KW-0670">Pyruvate</keyword>
<keyword evidence="5 9" id="KW-0460">Magnesium</keyword>
<feature type="active site" evidence="9">
    <location>
        <position position="588"/>
    </location>
</feature>
<dbReference type="EC" id="4.1.1.31" evidence="3 9"/>
<comment type="subunit">
    <text evidence="9">Homotetramer.</text>
</comment>
<dbReference type="NCBIfam" id="NF000584">
    <property type="entry name" value="PRK00009.1"/>
    <property type="match status" value="1"/>
</dbReference>
<dbReference type="Pfam" id="PF00311">
    <property type="entry name" value="PEPcase"/>
    <property type="match status" value="1"/>
</dbReference>
<accession>A0A556QQ57</accession>
<dbReference type="GO" id="GO:0008964">
    <property type="term" value="F:phosphoenolpyruvate carboxylase activity"/>
    <property type="evidence" value="ECO:0007669"/>
    <property type="project" value="UniProtKB-UniRule"/>
</dbReference>
<proteinExistence type="inferred from homology"/>
<name>A0A556QQ57_9BACT</name>
<protein>
    <recommendedName>
        <fullName evidence="4 9">Phosphoenolpyruvate carboxylase</fullName>
        <shortName evidence="9">PEPC</shortName>
        <shortName evidence="9">PEPCase</shortName>
        <ecNumber evidence="3 9">4.1.1.31</ecNumber>
    </recommendedName>
</protein>
<comment type="catalytic activity">
    <reaction evidence="8 9">
        <text>oxaloacetate + phosphate = phosphoenolpyruvate + hydrogencarbonate</text>
        <dbReference type="Rhea" id="RHEA:28370"/>
        <dbReference type="ChEBI" id="CHEBI:16452"/>
        <dbReference type="ChEBI" id="CHEBI:17544"/>
        <dbReference type="ChEBI" id="CHEBI:43474"/>
        <dbReference type="ChEBI" id="CHEBI:58702"/>
        <dbReference type="EC" id="4.1.1.31"/>
    </reaction>
</comment>
<dbReference type="InterPro" id="IPR018129">
    <property type="entry name" value="PEP_COase_Lys_AS"/>
</dbReference>
<keyword evidence="6 9" id="KW-0456">Lyase</keyword>
<keyword evidence="7 9" id="KW-0120">Carbon dioxide fixation</keyword>
<dbReference type="AlphaFoldDB" id="A0A556QQ57"/>
<sequence>MARSTVSRSSTALKELAQLRTEIRTLGAALGRVITRIEGPEALETVERLRTLAKASRAGDAAAAPALSRAIADLTPTEAFSQAMAFTLYFELVNLAEENFRILLLRRRRAARLGADPKSADARPIRESIEAAVVELKKRGVDSAAMQQLVDRINIDLVFTAHPTESKRRTLLAKLQSLGEVLRQRAYPEVNGLAFADPACVEREIACLWLTDRSRTARPEVADEARTGLWYLDSTLYQTLPRLHADMESALKLHYPEVKAPARWLVFGSWIGGDRDGNPNVNARVTADILTLHRRTAVDKMHAAVSHLLHTLTVSDLRDTVSPAVRRLLKESRHLSPYVEQLMSRYPHEPYRLLLGGLRERLGRATDEARDGTVLMPETADDEPALPVETLREAVETMRDSLLAGRGALLADGDLQALRNQIDIFGLHASHLDLRQHSSHHEAAVTELLDRADYAKLDENTKRELLTAAIDSARPLGVTALGKLSAPTRNVLDPLRVASLAAAKFGPSSLGIYIISMTDAVSDILEVVYLMKLTGTNLPIAPLFETLDDLNLAPEVLGTLFTHPAYAPILKAASDHQHVMLGYSDSNKDCGYLTANWALYKAQETITAVCREHDVRVTLFHGRGGSIARGGGPAAKAILAQPIGLRDGGIRVTEQGEVLSTRYHDADLAHRILEQMAYGVLLGSHAAQKPFVPPAEWTDAMETMSAAGFAAYEKLVHKDPEFLVFWKQATPIDEISNLKFGSRPTFRRNTTSVEDLRAIPWVFSWMQSRFNFPGWYGLGSALDAVLKRGPKGKKLLRTLHAEWPFFQTMIDNAQLTMRKADMGIAELYAGLVEEPAIRSRIFGILMAEFDRTEKAILAITGQKQLLAREPVLLKSVQLRNPYIDPLNYLQVEMMRRLRGGKLSKSEDEATRGVVELTINGISGGLKNTG</sequence>
<dbReference type="OrthoDB" id="9768133at2"/>
<dbReference type="PRINTS" id="PR00150">
    <property type="entry name" value="PEPCARBXLASE"/>
</dbReference>
<evidence type="ECO:0000313" key="12">
    <source>
        <dbReference type="Proteomes" id="UP000315648"/>
    </source>
</evidence>
<dbReference type="GO" id="GO:0006107">
    <property type="term" value="P:oxaloacetate metabolic process"/>
    <property type="evidence" value="ECO:0007669"/>
    <property type="project" value="UniProtKB-UniRule"/>
</dbReference>
<dbReference type="SUPFAM" id="SSF51621">
    <property type="entry name" value="Phosphoenolpyruvate/pyruvate domain"/>
    <property type="match status" value="1"/>
</dbReference>
<dbReference type="GO" id="GO:0015977">
    <property type="term" value="P:carbon fixation"/>
    <property type="evidence" value="ECO:0007669"/>
    <property type="project" value="UniProtKB-UniRule"/>
</dbReference>
<evidence type="ECO:0000256" key="1">
    <source>
        <dbReference type="ARBA" id="ARBA00003670"/>
    </source>
</evidence>
<dbReference type="PANTHER" id="PTHR30523:SF6">
    <property type="entry name" value="PHOSPHOENOLPYRUVATE CARBOXYLASE"/>
    <property type="match status" value="1"/>
</dbReference>
<comment type="caution">
    <text evidence="11">The sequence shown here is derived from an EMBL/GenBank/DDBJ whole genome shotgun (WGS) entry which is preliminary data.</text>
</comment>
<comment type="function">
    <text evidence="1 9">Forms oxaloacetate, a four-carbon dicarboxylic acid source for the tricarboxylic acid cycle.</text>
</comment>
<evidence type="ECO:0000256" key="5">
    <source>
        <dbReference type="ARBA" id="ARBA00022842"/>
    </source>
</evidence>
<evidence type="ECO:0000256" key="3">
    <source>
        <dbReference type="ARBA" id="ARBA00012305"/>
    </source>
</evidence>